<sequence length="135" mass="15260">MKKLTQTSFSIIMVLILSLAFTQCKDAKDAAVTKFMELQVDQINKQCPLDMGNGMTMDKCEIDGSKILKTYFTVPTEMAGAIQFNDQTKATMIQALKGLAEFKQIKELEVAYTYAYYDSDKKLLGEIKITPEDYK</sequence>
<gene>
    <name evidence="2" type="ORF">GGR21_000477</name>
</gene>
<organism evidence="2 3">
    <name type="scientific">Dysgonomonas hofstadii</name>
    <dbReference type="NCBI Taxonomy" id="637886"/>
    <lineage>
        <taxon>Bacteria</taxon>
        <taxon>Pseudomonadati</taxon>
        <taxon>Bacteroidota</taxon>
        <taxon>Bacteroidia</taxon>
        <taxon>Bacteroidales</taxon>
        <taxon>Dysgonomonadaceae</taxon>
        <taxon>Dysgonomonas</taxon>
    </lineage>
</organism>
<feature type="signal peptide" evidence="1">
    <location>
        <begin position="1"/>
        <end position="27"/>
    </location>
</feature>
<name>A0A840CF49_9BACT</name>
<evidence type="ECO:0000313" key="3">
    <source>
        <dbReference type="Proteomes" id="UP000555103"/>
    </source>
</evidence>
<dbReference type="Proteomes" id="UP000555103">
    <property type="component" value="Unassembled WGS sequence"/>
</dbReference>
<comment type="caution">
    <text evidence="2">The sequence shown here is derived from an EMBL/GenBank/DDBJ whole genome shotgun (WGS) entry which is preliminary data.</text>
</comment>
<evidence type="ECO:0000256" key="1">
    <source>
        <dbReference type="SAM" id="SignalP"/>
    </source>
</evidence>
<protein>
    <recommendedName>
        <fullName evidence="4">Lipoprotein</fullName>
    </recommendedName>
</protein>
<evidence type="ECO:0008006" key="4">
    <source>
        <dbReference type="Google" id="ProtNLM"/>
    </source>
</evidence>
<feature type="chain" id="PRO_5033016243" description="Lipoprotein" evidence="1">
    <location>
        <begin position="28"/>
        <end position="135"/>
    </location>
</feature>
<keyword evidence="3" id="KW-1185">Reference proteome</keyword>
<reference evidence="2 3" key="1">
    <citation type="submission" date="2020-08" db="EMBL/GenBank/DDBJ databases">
        <title>Genomic Encyclopedia of Type Strains, Phase IV (KMG-IV): sequencing the most valuable type-strain genomes for metagenomic binning, comparative biology and taxonomic classification.</title>
        <authorList>
            <person name="Goeker M."/>
        </authorList>
    </citation>
    <scope>NUCLEOTIDE SEQUENCE [LARGE SCALE GENOMIC DNA]</scope>
    <source>
        <strain evidence="2 3">DSM 104969</strain>
    </source>
</reference>
<keyword evidence="1" id="KW-0732">Signal</keyword>
<dbReference type="EMBL" id="JACIEP010000002">
    <property type="protein sequence ID" value="MBB4034590.1"/>
    <property type="molecule type" value="Genomic_DNA"/>
</dbReference>
<dbReference type="AlphaFoldDB" id="A0A840CF49"/>
<dbReference type="RefSeq" id="WP_183305560.1">
    <property type="nucleotide sequence ID" value="NZ_JACIEP010000002.1"/>
</dbReference>
<proteinExistence type="predicted"/>
<accession>A0A840CF49</accession>
<evidence type="ECO:0000313" key="2">
    <source>
        <dbReference type="EMBL" id="MBB4034590.1"/>
    </source>
</evidence>